<evidence type="ECO:0008006" key="3">
    <source>
        <dbReference type="Google" id="ProtNLM"/>
    </source>
</evidence>
<dbReference type="InterPro" id="IPR000653">
    <property type="entry name" value="DegT/StrS_aminotransferase"/>
</dbReference>
<reference evidence="1 2" key="1">
    <citation type="journal article" date="2023" name="Nat. Commun.">
        <title>Origin of minicircular mitochondrial genomes in red algae.</title>
        <authorList>
            <person name="Lee Y."/>
            <person name="Cho C.H."/>
            <person name="Lee Y.M."/>
            <person name="Park S.I."/>
            <person name="Yang J.H."/>
            <person name="West J.A."/>
            <person name="Bhattacharya D."/>
            <person name="Yoon H.S."/>
        </authorList>
    </citation>
    <scope>NUCLEOTIDE SEQUENCE [LARGE SCALE GENOMIC DNA]</scope>
    <source>
        <strain evidence="1 2">CCMP1338</strain>
        <tissue evidence="1">Whole cell</tissue>
    </source>
</reference>
<dbReference type="EMBL" id="JAMWBK010000005">
    <property type="protein sequence ID" value="KAJ8904794.1"/>
    <property type="molecule type" value="Genomic_DNA"/>
</dbReference>
<dbReference type="Proteomes" id="UP001157974">
    <property type="component" value="Unassembled WGS sequence"/>
</dbReference>
<organism evidence="1 2">
    <name type="scientific">Rhodosorus marinus</name>
    <dbReference type="NCBI Taxonomy" id="101924"/>
    <lineage>
        <taxon>Eukaryota</taxon>
        <taxon>Rhodophyta</taxon>
        <taxon>Stylonematophyceae</taxon>
        <taxon>Stylonematales</taxon>
        <taxon>Stylonemataceae</taxon>
        <taxon>Rhodosorus</taxon>
    </lineage>
</organism>
<accession>A0AAV8URX6</accession>
<evidence type="ECO:0000313" key="2">
    <source>
        <dbReference type="Proteomes" id="UP001157974"/>
    </source>
</evidence>
<keyword evidence="2" id="KW-1185">Reference proteome</keyword>
<dbReference type="GO" id="GO:0030170">
    <property type="term" value="F:pyridoxal phosphate binding"/>
    <property type="evidence" value="ECO:0007669"/>
    <property type="project" value="TreeGrafter"/>
</dbReference>
<proteinExistence type="predicted"/>
<name>A0AAV8URX6_9RHOD</name>
<dbReference type="InterPro" id="IPR015421">
    <property type="entry name" value="PyrdxlP-dep_Trfase_major"/>
</dbReference>
<dbReference type="Pfam" id="PF01041">
    <property type="entry name" value="DegT_DnrJ_EryC1"/>
    <property type="match status" value="1"/>
</dbReference>
<sequence length="186" mass="20239">MGAIPLVDLRRENEVLGEEMRSAVSGVMDRGEYIMGREVRELEEKLKRYCGASHCICVSSGTDALLLALMALGIGTGDEVITSPFSWVSSAEVIAFLGAKVVFVDVNPETYLIEPEAVKAAVTTQTKAVIPVSIFGQMADVVGIQNAVGKRTLAEIELKLPFSHGLRSVFVFSSLIVFDHFIQFRT</sequence>
<protein>
    <recommendedName>
        <fullName evidence="3">Aminotransferase class I/classII domain-containing protein</fullName>
    </recommendedName>
</protein>
<dbReference type="GO" id="GO:0008483">
    <property type="term" value="F:transaminase activity"/>
    <property type="evidence" value="ECO:0007669"/>
    <property type="project" value="TreeGrafter"/>
</dbReference>
<gene>
    <name evidence="1" type="ORF">NDN08_001309</name>
</gene>
<evidence type="ECO:0000313" key="1">
    <source>
        <dbReference type="EMBL" id="KAJ8904794.1"/>
    </source>
</evidence>
<dbReference type="SUPFAM" id="SSF53383">
    <property type="entry name" value="PLP-dependent transferases"/>
    <property type="match status" value="1"/>
</dbReference>
<dbReference type="PANTHER" id="PTHR30244">
    <property type="entry name" value="TRANSAMINASE"/>
    <property type="match status" value="1"/>
</dbReference>
<dbReference type="PANTHER" id="PTHR30244:SF42">
    <property type="entry name" value="UDP-2-ACETAMIDO-2-DEOXY-3-OXO-D-GLUCURONATE AMINOTRANSFERASE"/>
    <property type="match status" value="1"/>
</dbReference>
<dbReference type="AlphaFoldDB" id="A0AAV8URX6"/>
<dbReference type="InterPro" id="IPR015424">
    <property type="entry name" value="PyrdxlP-dep_Trfase"/>
</dbReference>
<comment type="caution">
    <text evidence="1">The sequence shown here is derived from an EMBL/GenBank/DDBJ whole genome shotgun (WGS) entry which is preliminary data.</text>
</comment>
<dbReference type="Gene3D" id="3.40.640.10">
    <property type="entry name" value="Type I PLP-dependent aspartate aminotransferase-like (Major domain)"/>
    <property type="match status" value="1"/>
</dbReference>
<dbReference type="GO" id="GO:0000271">
    <property type="term" value="P:polysaccharide biosynthetic process"/>
    <property type="evidence" value="ECO:0007669"/>
    <property type="project" value="TreeGrafter"/>
</dbReference>